<keyword evidence="3" id="KW-1185">Reference proteome</keyword>
<dbReference type="OrthoDB" id="5420280at2759"/>
<dbReference type="STRING" id="1336337.A0A3N4IQD6"/>
<protein>
    <submittedName>
        <fullName evidence="2">Uncharacterized protein</fullName>
    </submittedName>
</protein>
<feature type="region of interest" description="Disordered" evidence="1">
    <location>
        <begin position="14"/>
        <end position="33"/>
    </location>
</feature>
<organism evidence="2 3">
    <name type="scientific">Choiromyces venosus 120613-1</name>
    <dbReference type="NCBI Taxonomy" id="1336337"/>
    <lineage>
        <taxon>Eukaryota</taxon>
        <taxon>Fungi</taxon>
        <taxon>Dikarya</taxon>
        <taxon>Ascomycota</taxon>
        <taxon>Pezizomycotina</taxon>
        <taxon>Pezizomycetes</taxon>
        <taxon>Pezizales</taxon>
        <taxon>Tuberaceae</taxon>
        <taxon>Choiromyces</taxon>
    </lineage>
</organism>
<dbReference type="EMBL" id="ML121150">
    <property type="protein sequence ID" value="RPA88392.1"/>
    <property type="molecule type" value="Genomic_DNA"/>
</dbReference>
<reference evidence="2 3" key="1">
    <citation type="journal article" date="2018" name="Nat. Ecol. Evol.">
        <title>Pezizomycetes genomes reveal the molecular basis of ectomycorrhizal truffle lifestyle.</title>
        <authorList>
            <person name="Murat C."/>
            <person name="Payen T."/>
            <person name="Noel B."/>
            <person name="Kuo A."/>
            <person name="Morin E."/>
            <person name="Chen J."/>
            <person name="Kohler A."/>
            <person name="Krizsan K."/>
            <person name="Balestrini R."/>
            <person name="Da Silva C."/>
            <person name="Montanini B."/>
            <person name="Hainaut M."/>
            <person name="Levati E."/>
            <person name="Barry K.W."/>
            <person name="Belfiori B."/>
            <person name="Cichocki N."/>
            <person name="Clum A."/>
            <person name="Dockter R.B."/>
            <person name="Fauchery L."/>
            <person name="Guy J."/>
            <person name="Iotti M."/>
            <person name="Le Tacon F."/>
            <person name="Lindquist E.A."/>
            <person name="Lipzen A."/>
            <person name="Malagnac F."/>
            <person name="Mello A."/>
            <person name="Molinier V."/>
            <person name="Miyauchi S."/>
            <person name="Poulain J."/>
            <person name="Riccioni C."/>
            <person name="Rubini A."/>
            <person name="Sitrit Y."/>
            <person name="Splivallo R."/>
            <person name="Traeger S."/>
            <person name="Wang M."/>
            <person name="Zifcakova L."/>
            <person name="Wipf D."/>
            <person name="Zambonelli A."/>
            <person name="Paolocci F."/>
            <person name="Nowrousian M."/>
            <person name="Ottonello S."/>
            <person name="Baldrian P."/>
            <person name="Spatafora J.W."/>
            <person name="Henrissat B."/>
            <person name="Nagy L.G."/>
            <person name="Aury J.M."/>
            <person name="Wincker P."/>
            <person name="Grigoriev I.V."/>
            <person name="Bonfante P."/>
            <person name="Martin F.M."/>
        </authorList>
    </citation>
    <scope>NUCLEOTIDE SEQUENCE [LARGE SCALE GENOMIC DNA]</scope>
    <source>
        <strain evidence="2 3">120613-1</strain>
    </source>
</reference>
<evidence type="ECO:0000256" key="1">
    <source>
        <dbReference type="SAM" id="MobiDB-lite"/>
    </source>
</evidence>
<dbReference type="Proteomes" id="UP000276215">
    <property type="component" value="Unassembled WGS sequence"/>
</dbReference>
<proteinExistence type="predicted"/>
<evidence type="ECO:0000313" key="2">
    <source>
        <dbReference type="EMBL" id="RPA88392.1"/>
    </source>
</evidence>
<accession>A0A3N4IQD6</accession>
<name>A0A3N4IQD6_9PEZI</name>
<evidence type="ECO:0000313" key="3">
    <source>
        <dbReference type="Proteomes" id="UP000276215"/>
    </source>
</evidence>
<dbReference type="AlphaFoldDB" id="A0A3N4IQD6"/>
<gene>
    <name evidence="2" type="ORF">L873DRAFT_1726242</name>
</gene>
<sequence length="292" mass="32568">MVLKLKELQKQCKDAGLDPTGKVPDSPENQEDPTCDAILVTQSMIGSVDDMKRDAHDAFKQTLEVEGLEVREVVGELYVGNPQRLGLAGLPDRIRILEEENAGNKAKIAGHEAKIAGYEAKITGHEAKIAELTDYVSMLRHAGPDYKRVRNRYLTVFKRDKLKETLKQSDRNIIEHGNVTAHSGDAAIDALLYDGTEGRQDPYVFEALYGLHPSDVKKISHKETIEILNLHANVIAHRDKTGTEEFYKRFAVFIQALKRSDPGVNYLGGGITDATCAAYWSLLECQKYEDSK</sequence>